<evidence type="ECO:0000256" key="4">
    <source>
        <dbReference type="ARBA" id="ARBA00022723"/>
    </source>
</evidence>
<evidence type="ECO:0000313" key="14">
    <source>
        <dbReference type="EMBL" id="TDB67479.1"/>
    </source>
</evidence>
<dbReference type="CDD" id="cd00091">
    <property type="entry name" value="NUC"/>
    <property type="match status" value="1"/>
</dbReference>
<comment type="similarity">
    <text evidence="2 10">Belongs to the DNA/RNA non-specific endonuclease family.</text>
</comment>
<feature type="domain" description="ENPP1-3/EXOG-like endonuclease/phosphodiesterase" evidence="12">
    <location>
        <begin position="55"/>
        <end position="262"/>
    </location>
</feature>
<dbReference type="SMART" id="SM00477">
    <property type="entry name" value="NUC"/>
    <property type="match status" value="1"/>
</dbReference>
<dbReference type="InterPro" id="IPR020821">
    <property type="entry name" value="ENPP1-3/EXOG-like_nuc-like"/>
</dbReference>
<dbReference type="Pfam" id="PF01223">
    <property type="entry name" value="Endonuclease_NS"/>
    <property type="match status" value="1"/>
</dbReference>
<comment type="cofactor">
    <cofactor evidence="1 10">
        <name>Mg(2+)</name>
        <dbReference type="ChEBI" id="CHEBI:18420"/>
    </cofactor>
</comment>
<accession>A0A4R4KL87</accession>
<keyword evidence="6 10" id="KW-0378">Hydrolase</keyword>
<feature type="chain" id="PRO_5020208949" description="Endonuclease" evidence="11">
    <location>
        <begin position="24"/>
        <end position="289"/>
    </location>
</feature>
<dbReference type="SUPFAM" id="SSF54060">
    <property type="entry name" value="His-Me finger endonucleases"/>
    <property type="match status" value="1"/>
</dbReference>
<evidence type="ECO:0000256" key="5">
    <source>
        <dbReference type="ARBA" id="ARBA00022759"/>
    </source>
</evidence>
<keyword evidence="5 10" id="KW-0255">Endonuclease</keyword>
<evidence type="ECO:0000256" key="7">
    <source>
        <dbReference type="ARBA" id="ARBA00022842"/>
    </source>
</evidence>
<dbReference type="InterPro" id="IPR044929">
    <property type="entry name" value="DNA/RNA_non-sp_Endonuclease_sf"/>
</dbReference>
<keyword evidence="11" id="KW-0732">Signal</keyword>
<evidence type="ECO:0000256" key="9">
    <source>
        <dbReference type="PIRSR" id="PIRSR640255-2"/>
    </source>
</evidence>
<dbReference type="PANTHER" id="PTHR13966:SF5">
    <property type="entry name" value="ENDONUCLEASE G, MITOCHONDRIAL"/>
    <property type="match status" value="1"/>
</dbReference>
<name>A0A4R4KL87_9BACT</name>
<keyword evidence="3 10" id="KW-0540">Nuclease</keyword>
<dbReference type="GO" id="GO:0016787">
    <property type="term" value="F:hydrolase activity"/>
    <property type="evidence" value="ECO:0007669"/>
    <property type="project" value="UniProtKB-KW"/>
</dbReference>
<comment type="caution">
    <text evidence="14">The sequence shown here is derived from an EMBL/GenBank/DDBJ whole genome shotgun (WGS) entry which is preliminary data.</text>
</comment>
<dbReference type="RefSeq" id="WP_132115500.1">
    <property type="nucleotide sequence ID" value="NZ_SMJU01000003.1"/>
</dbReference>
<feature type="signal peptide" evidence="11">
    <location>
        <begin position="1"/>
        <end position="23"/>
    </location>
</feature>
<proteinExistence type="inferred from homology"/>
<evidence type="ECO:0000256" key="2">
    <source>
        <dbReference type="ARBA" id="ARBA00010052"/>
    </source>
</evidence>
<evidence type="ECO:0000256" key="1">
    <source>
        <dbReference type="ARBA" id="ARBA00001946"/>
    </source>
</evidence>
<feature type="domain" description="DNA/RNA non-specific endonuclease/pyrophosphatase/phosphodiesterase" evidence="13">
    <location>
        <begin position="52"/>
        <end position="262"/>
    </location>
</feature>
<gene>
    <name evidence="14" type="ORF">EZE20_05900</name>
</gene>
<dbReference type="GO" id="GO:0046872">
    <property type="term" value="F:metal ion binding"/>
    <property type="evidence" value="ECO:0007669"/>
    <property type="project" value="UniProtKB-KW"/>
</dbReference>
<evidence type="ECO:0000256" key="6">
    <source>
        <dbReference type="ARBA" id="ARBA00022801"/>
    </source>
</evidence>
<evidence type="ECO:0000256" key="11">
    <source>
        <dbReference type="SAM" id="SignalP"/>
    </source>
</evidence>
<reference evidence="14 15" key="1">
    <citation type="submission" date="2019-02" db="EMBL/GenBank/DDBJ databases">
        <title>Arundinibacter roseus gen. nov., sp. nov., a new member of the family Cytophagaceae.</title>
        <authorList>
            <person name="Szuroczki S."/>
            <person name="Khayer B."/>
            <person name="Sproer C."/>
            <person name="Toumi M."/>
            <person name="Szabo A."/>
            <person name="Felfoldi T."/>
            <person name="Schumann P."/>
            <person name="Toth E."/>
        </authorList>
    </citation>
    <scope>NUCLEOTIDE SEQUENCE [LARGE SCALE GENOMIC DNA]</scope>
    <source>
        <strain evidence="14 15">DMA-k-7a</strain>
    </source>
</reference>
<keyword evidence="15" id="KW-1185">Reference proteome</keyword>
<organism evidence="14 15">
    <name type="scientific">Arundinibacter roseus</name>
    <dbReference type="NCBI Taxonomy" id="2070510"/>
    <lineage>
        <taxon>Bacteria</taxon>
        <taxon>Pseudomonadati</taxon>
        <taxon>Bacteroidota</taxon>
        <taxon>Cytophagia</taxon>
        <taxon>Cytophagales</taxon>
        <taxon>Spirosomataceae</taxon>
        <taxon>Arundinibacter</taxon>
    </lineage>
</organism>
<dbReference type="EMBL" id="SMJU01000003">
    <property type="protein sequence ID" value="TDB67479.1"/>
    <property type="molecule type" value="Genomic_DNA"/>
</dbReference>
<dbReference type="GO" id="GO:0004519">
    <property type="term" value="F:endonuclease activity"/>
    <property type="evidence" value="ECO:0007669"/>
    <property type="project" value="UniProtKB-UniRule"/>
</dbReference>
<dbReference type="EC" id="3.1.30.-" evidence="10"/>
<keyword evidence="4 9" id="KW-0479">Metal-binding</keyword>
<evidence type="ECO:0000259" key="13">
    <source>
        <dbReference type="SMART" id="SM00892"/>
    </source>
</evidence>
<dbReference type="InterPro" id="IPR044925">
    <property type="entry name" value="His-Me_finger_sf"/>
</dbReference>
<dbReference type="PANTHER" id="PTHR13966">
    <property type="entry name" value="ENDONUCLEASE RELATED"/>
    <property type="match status" value="1"/>
</dbReference>
<dbReference type="OrthoDB" id="9811262at2"/>
<protein>
    <recommendedName>
        <fullName evidence="10">Endonuclease</fullName>
        <ecNumber evidence="10">3.1.30.-</ecNumber>
    </recommendedName>
</protein>
<evidence type="ECO:0000256" key="8">
    <source>
        <dbReference type="PIRSR" id="PIRSR640255-1"/>
    </source>
</evidence>
<dbReference type="InterPro" id="IPR040255">
    <property type="entry name" value="Non-specific_endonuclease"/>
</dbReference>
<dbReference type="GO" id="GO:0003676">
    <property type="term" value="F:nucleic acid binding"/>
    <property type="evidence" value="ECO:0007669"/>
    <property type="project" value="InterPro"/>
</dbReference>
<dbReference type="PROSITE" id="PS01070">
    <property type="entry name" value="NUCLEASE_NON_SPEC"/>
    <property type="match status" value="1"/>
</dbReference>
<feature type="active site" description="Proton acceptor" evidence="8">
    <location>
        <position position="115"/>
    </location>
</feature>
<dbReference type="AlphaFoldDB" id="A0A4R4KL87"/>
<dbReference type="SMART" id="SM00892">
    <property type="entry name" value="Endonuclease_NS"/>
    <property type="match status" value="1"/>
</dbReference>
<evidence type="ECO:0000256" key="10">
    <source>
        <dbReference type="RuleBase" id="RU366055"/>
    </source>
</evidence>
<dbReference type="InterPro" id="IPR018524">
    <property type="entry name" value="DNA/RNA_endonuclease_AS"/>
</dbReference>
<dbReference type="Proteomes" id="UP000295706">
    <property type="component" value="Unassembled WGS sequence"/>
</dbReference>
<feature type="binding site" evidence="9">
    <location>
        <position position="146"/>
    </location>
    <ligand>
        <name>Mg(2+)</name>
        <dbReference type="ChEBI" id="CHEBI:18420"/>
        <note>catalytic</note>
    </ligand>
</feature>
<evidence type="ECO:0000256" key="3">
    <source>
        <dbReference type="ARBA" id="ARBA00022722"/>
    </source>
</evidence>
<keyword evidence="7" id="KW-0460">Magnesium</keyword>
<dbReference type="Gene3D" id="3.40.570.10">
    <property type="entry name" value="Extracellular Endonuclease, subunit A"/>
    <property type="match status" value="1"/>
</dbReference>
<sequence length="289" mass="32104">MKKHFCVLLLVWLSVCCVRPVIIAPSIPESVHLSLGNPSNAAESTADNYLMILPQYALSYNKAKGHANWVSWELSKDWIGTADRQDNFQPDETLPVNWYRVLPSDYTNSGFDRGHLCPSADRTKTVADNSATFLMTNMIPQAPELNRESWARLEDYCRTLAQKNYRLYIIAGTYGTGGEGSKGMANSIKNSVNVPAHKYKVIVAIPNFGTVNQISETTPVIAVDFPNQTSLTNNKSWASFITTPSAIEKAAGVTFFTDVHPNVRAALRQEKFDPTDSVLGYFFDTPTQN</sequence>
<evidence type="ECO:0000313" key="15">
    <source>
        <dbReference type="Proteomes" id="UP000295706"/>
    </source>
</evidence>
<evidence type="ECO:0000259" key="12">
    <source>
        <dbReference type="SMART" id="SM00477"/>
    </source>
</evidence>
<dbReference type="InterPro" id="IPR001604">
    <property type="entry name" value="Endo_G_ENPP1-like_dom"/>
</dbReference>